<dbReference type="RefSeq" id="WP_066054626.1">
    <property type="nucleotide sequence ID" value="NZ_JBHUNF010000001.1"/>
</dbReference>
<evidence type="ECO:0000313" key="5">
    <source>
        <dbReference type="Proteomes" id="UP001597453"/>
    </source>
</evidence>
<keyword evidence="1" id="KW-0175">Coiled coil</keyword>
<dbReference type="Proteomes" id="UP001597453">
    <property type="component" value="Unassembled WGS sequence"/>
</dbReference>
<dbReference type="InterPro" id="IPR007621">
    <property type="entry name" value="TPM_dom"/>
</dbReference>
<proteinExistence type="predicted"/>
<comment type="caution">
    <text evidence="4">The sequence shown here is derived from an EMBL/GenBank/DDBJ whole genome shotgun (WGS) entry which is preliminary data.</text>
</comment>
<dbReference type="Pfam" id="PF04536">
    <property type="entry name" value="TPM_phosphatase"/>
    <property type="match status" value="1"/>
</dbReference>
<evidence type="ECO:0000313" key="4">
    <source>
        <dbReference type="EMBL" id="MFD2674085.1"/>
    </source>
</evidence>
<reference evidence="5" key="1">
    <citation type="journal article" date="2019" name="Int. J. Syst. Evol. Microbiol.">
        <title>The Global Catalogue of Microorganisms (GCM) 10K type strain sequencing project: providing services to taxonomists for standard genome sequencing and annotation.</title>
        <authorList>
            <consortium name="The Broad Institute Genomics Platform"/>
            <consortium name="The Broad Institute Genome Sequencing Center for Infectious Disease"/>
            <person name="Wu L."/>
            <person name="Ma J."/>
        </authorList>
    </citation>
    <scope>NUCLEOTIDE SEQUENCE [LARGE SCALE GENOMIC DNA]</scope>
    <source>
        <strain evidence="5">TISTR 1511</strain>
    </source>
</reference>
<feature type="coiled-coil region" evidence="1">
    <location>
        <begin position="522"/>
        <end position="556"/>
    </location>
</feature>
<feature type="region of interest" description="Disordered" evidence="2">
    <location>
        <begin position="664"/>
        <end position="697"/>
    </location>
</feature>
<organism evidence="4 5">
    <name type="scientific">Gulosibacter bifidus</name>
    <dbReference type="NCBI Taxonomy" id="272239"/>
    <lineage>
        <taxon>Bacteria</taxon>
        <taxon>Bacillati</taxon>
        <taxon>Actinomycetota</taxon>
        <taxon>Actinomycetes</taxon>
        <taxon>Micrococcales</taxon>
        <taxon>Microbacteriaceae</taxon>
        <taxon>Gulosibacter</taxon>
    </lineage>
</organism>
<dbReference type="EMBL" id="JBHUNF010000001">
    <property type="protein sequence ID" value="MFD2674085.1"/>
    <property type="molecule type" value="Genomic_DNA"/>
</dbReference>
<evidence type="ECO:0000256" key="2">
    <source>
        <dbReference type="SAM" id="MobiDB-lite"/>
    </source>
</evidence>
<gene>
    <name evidence="4" type="ORF">ACFSUQ_02040</name>
</gene>
<protein>
    <submittedName>
        <fullName evidence="4">TPM domain-containing protein</fullName>
    </submittedName>
</protein>
<evidence type="ECO:0000259" key="3">
    <source>
        <dbReference type="Pfam" id="PF04536"/>
    </source>
</evidence>
<name>A0ABW5RHH9_9MICO</name>
<keyword evidence="5" id="KW-1185">Reference proteome</keyword>
<feature type="domain" description="TPM" evidence="3">
    <location>
        <begin position="56"/>
        <end position="172"/>
    </location>
</feature>
<feature type="compositionally biased region" description="Gly residues" evidence="2">
    <location>
        <begin position="673"/>
        <end position="697"/>
    </location>
</feature>
<dbReference type="Gene3D" id="3.10.310.50">
    <property type="match status" value="1"/>
</dbReference>
<accession>A0ABW5RHH9</accession>
<sequence>MRSSSRLRRHESTLQRATRTLRIGTGAFAFAAAIATGPLLAAPAMAEEPLELDGVVTDTTNTLGGRDYETVQSASADLNNKTGVTLYLVVVDTFENPNDGFEWANATVAKSQLGPKDVVLYIGKDVQNYGLSADKSLDLSSEDLRNIENGAMSDISSGRYAEAAEQVATDLDRALRAEELRAEEAGTMTTILGVGAAGTAAVGGTMYYAGKRRKKKKHEAEVARRAEAFAKRSETAGVELVRMDNLIRSADEELQFAQAQFGAQATAEYAKAVSTAKSSAQEAFALQAKLFDHIPDTEEEQDAWLDKIESLTQSTGKALSEQQDRFAKLRARQEQVPQLVAALEAAEPAATTRLAGIVEWVATLPGKLEDAAIAPIRADAEQAGRLLALARVETDNAKNGWAANDHGAAVIDVADAEGALAQADSLMDALEAAEQRILDAPAVISSQAKDAEQLLLQIKQLHRAAPAVIDVNEQEIVARARTQLDEIAALNGSFRDPLHTTSVVTTLRDNLQNIFTESLGEKEQIEQAQRVLTETMSDARAEIAVAERKINTHRGELSAAPRARLAQAIDQLSRAEALTTEDPVQALQHAKDAKRQALTAAKDADDEMSRYSQNPTWVAANFGTGNQRYWPDYGNHRRGYRSGGGDDLAGAIIGGIIGGLLSGGGSSHRSSSGGSGGGGFGGSSSGGGGWSSGGGFR</sequence>
<evidence type="ECO:0000256" key="1">
    <source>
        <dbReference type="SAM" id="Coils"/>
    </source>
</evidence>